<gene>
    <name evidence="1" type="ORF">HID58_053181</name>
</gene>
<dbReference type="Proteomes" id="UP000824890">
    <property type="component" value="Unassembled WGS sequence"/>
</dbReference>
<name>A0ABQ8AEL6_BRANA</name>
<organism evidence="1 2">
    <name type="scientific">Brassica napus</name>
    <name type="common">Rape</name>
    <dbReference type="NCBI Taxonomy" id="3708"/>
    <lineage>
        <taxon>Eukaryota</taxon>
        <taxon>Viridiplantae</taxon>
        <taxon>Streptophyta</taxon>
        <taxon>Embryophyta</taxon>
        <taxon>Tracheophyta</taxon>
        <taxon>Spermatophyta</taxon>
        <taxon>Magnoliopsida</taxon>
        <taxon>eudicotyledons</taxon>
        <taxon>Gunneridae</taxon>
        <taxon>Pentapetalae</taxon>
        <taxon>rosids</taxon>
        <taxon>malvids</taxon>
        <taxon>Brassicales</taxon>
        <taxon>Brassicaceae</taxon>
        <taxon>Brassiceae</taxon>
        <taxon>Brassica</taxon>
    </lineage>
</organism>
<evidence type="ECO:0000313" key="1">
    <source>
        <dbReference type="EMBL" id="KAH0890752.1"/>
    </source>
</evidence>
<reference evidence="1 2" key="1">
    <citation type="submission" date="2021-05" db="EMBL/GenBank/DDBJ databases">
        <title>Genome Assembly of Synthetic Allotetraploid Brassica napus Reveals Homoeologous Exchanges between Subgenomes.</title>
        <authorList>
            <person name="Davis J.T."/>
        </authorList>
    </citation>
    <scope>NUCLEOTIDE SEQUENCE [LARGE SCALE GENOMIC DNA]</scope>
    <source>
        <strain evidence="2">cv. Da-Ae</strain>
        <tissue evidence="1">Seedling</tissue>
    </source>
</reference>
<comment type="caution">
    <text evidence="1">The sequence shown here is derived from an EMBL/GenBank/DDBJ whole genome shotgun (WGS) entry which is preliminary data.</text>
</comment>
<evidence type="ECO:0000313" key="2">
    <source>
        <dbReference type="Proteomes" id="UP000824890"/>
    </source>
</evidence>
<dbReference type="EMBL" id="JAGKQM010000013">
    <property type="protein sequence ID" value="KAH0890752.1"/>
    <property type="molecule type" value="Genomic_DNA"/>
</dbReference>
<keyword evidence="2" id="KW-1185">Reference proteome</keyword>
<proteinExistence type="predicted"/>
<accession>A0ABQ8AEL6</accession>
<sequence>MANSFILLADLKARRCSNSAEVRFAEVLGVSMILTDSLQSLSQEKSVEKCGVFMGVDMLLLDDKYMSPVPWYLNSEKSGRLLHAYLILCICLKHQRKWKSVPNYTKSWYDRGPEIYQAEKYRKGHVKTVNSTVMARGTDGIDTILQSTIFIKQKRMSEEVSRESTCPHVSLIFMKQKRMSEEVSRESTCPHVSLIVYINVTYHVVSLCAPAGSVSASGMLYTGVKKLETVMVDAVCFSTFTSLLIVQS</sequence>
<protein>
    <submittedName>
        <fullName evidence="1">Uncharacterized protein</fullName>
    </submittedName>
</protein>